<gene>
    <name evidence="3" type="ORF">MFIFM68171_09299</name>
</gene>
<feature type="region of interest" description="Disordered" evidence="1">
    <location>
        <begin position="691"/>
        <end position="726"/>
    </location>
</feature>
<feature type="region of interest" description="Disordered" evidence="1">
    <location>
        <begin position="121"/>
        <end position="237"/>
    </location>
</feature>
<feature type="compositionally biased region" description="Pro residues" evidence="1">
    <location>
        <begin position="151"/>
        <end position="176"/>
    </location>
</feature>
<accession>A0ABQ0GMX0</accession>
<feature type="region of interest" description="Disordered" evidence="1">
    <location>
        <begin position="376"/>
        <end position="396"/>
    </location>
</feature>
<feature type="chain" id="PRO_5045790657" evidence="2">
    <location>
        <begin position="25"/>
        <end position="746"/>
    </location>
</feature>
<name>A0ABQ0GMX0_9PEZI</name>
<organism evidence="3 4">
    <name type="scientific">Madurella fahalii</name>
    <dbReference type="NCBI Taxonomy" id="1157608"/>
    <lineage>
        <taxon>Eukaryota</taxon>
        <taxon>Fungi</taxon>
        <taxon>Dikarya</taxon>
        <taxon>Ascomycota</taxon>
        <taxon>Pezizomycotina</taxon>
        <taxon>Sordariomycetes</taxon>
        <taxon>Sordariomycetidae</taxon>
        <taxon>Sordariales</taxon>
        <taxon>Sordariales incertae sedis</taxon>
        <taxon>Madurella</taxon>
    </lineage>
</organism>
<keyword evidence="4" id="KW-1185">Reference proteome</keyword>
<dbReference type="RefSeq" id="XP_070920819.1">
    <property type="nucleotide sequence ID" value="XM_071064718.1"/>
</dbReference>
<feature type="compositionally biased region" description="Low complexity" evidence="1">
    <location>
        <begin position="65"/>
        <end position="90"/>
    </location>
</feature>
<feature type="compositionally biased region" description="Gly residues" evidence="1">
    <location>
        <begin position="694"/>
        <end position="710"/>
    </location>
</feature>
<feature type="compositionally biased region" description="Polar residues" evidence="1">
    <location>
        <begin position="226"/>
        <end position="237"/>
    </location>
</feature>
<dbReference type="GeneID" id="98180041"/>
<keyword evidence="2" id="KW-0732">Signal</keyword>
<feature type="signal peptide" evidence="2">
    <location>
        <begin position="1"/>
        <end position="24"/>
    </location>
</feature>
<comment type="caution">
    <text evidence="3">The sequence shown here is derived from an EMBL/GenBank/DDBJ whole genome shotgun (WGS) entry which is preliminary data.</text>
</comment>
<feature type="compositionally biased region" description="Low complexity" evidence="1">
    <location>
        <begin position="43"/>
        <end position="53"/>
    </location>
</feature>
<evidence type="ECO:0000256" key="1">
    <source>
        <dbReference type="SAM" id="MobiDB-lite"/>
    </source>
</evidence>
<dbReference type="EMBL" id="BAAFSV010000005">
    <property type="protein sequence ID" value="GAB1319089.1"/>
    <property type="molecule type" value="Genomic_DNA"/>
</dbReference>
<dbReference type="Proteomes" id="UP001628179">
    <property type="component" value="Unassembled WGS sequence"/>
</dbReference>
<protein>
    <submittedName>
        <fullName evidence="3">Uncharacterized protein</fullName>
    </submittedName>
</protein>
<sequence length="746" mass="74792">MVGGRQVLLSFAVLSSLGLDTVLGGRLRRQDGVISSLQTRPGTSSNSTTSETSQADAVVSLPEPTATVTTAATPISEASTGGSSRTEGTSPGLGPAAVSSGIVRPTSTGEDYVYPGVFGSGGSLTTDSNAPTRTAVPTKISVTPNPGTEKGPPPVETTEVRPPPSRPLPRPPPAIPRPDGTTALATTASAEQTGSGGDLPGGGPPRPTTTEIIGSKTETVDLGDDLSSSGRGPLTQSTFMTFSRPATEAWTYGPSGTISYCQASDLTVPPTSWSIVYTSTITWYGNPEDYTPAYPTISIPEPTSSCVVPPDLPRMTISVCTSTGTGSKYVTCEVKTTTESWGFGAETTTLNPVVFITTDKNPAVVYSTIRTPDYGISRPATTRDHHVKPTQAGGVSPPAYDSQNPAQGMSSPGHQPVTTPVTPITIEVQPSAVVIDGNTISDNPTAKTQVVVVSSQTFTINPTQIIGAGTTIDRPSATGGGVFVPTPTSTNLAGLPVVISSSIAIVAGSTFTLSPTATIATISGRTFTIGPSTIAVASQTMSLPTHPSPTEVVVAGGEVITAIGPSTVVIRGTTLTYQTSLSTTSFITIDDDVITFGPGGGVTAHGTLTLGGPGAEAGETEFAVVGGATITKIGASVVVIKEVTYTIGPGAEATTTVVGGETVAVGPDGVVVGSTMSITYPFGPTMVITPTPGQGLGGAAASATGGGGGDGDGDDGEEDGAGGLTPPAREWVLGLVVAVGVGALAF</sequence>
<feature type="compositionally biased region" description="Acidic residues" evidence="1">
    <location>
        <begin position="711"/>
        <end position="720"/>
    </location>
</feature>
<feature type="compositionally biased region" description="Polar residues" evidence="1">
    <location>
        <begin position="123"/>
        <end position="132"/>
    </location>
</feature>
<evidence type="ECO:0000313" key="4">
    <source>
        <dbReference type="Proteomes" id="UP001628179"/>
    </source>
</evidence>
<evidence type="ECO:0000313" key="3">
    <source>
        <dbReference type="EMBL" id="GAB1319089.1"/>
    </source>
</evidence>
<feature type="region of interest" description="Disordered" evidence="1">
    <location>
        <begin position="36"/>
        <end position="104"/>
    </location>
</feature>
<feature type="compositionally biased region" description="Polar residues" evidence="1">
    <location>
        <begin position="183"/>
        <end position="192"/>
    </location>
</feature>
<evidence type="ECO:0000256" key="2">
    <source>
        <dbReference type="SAM" id="SignalP"/>
    </source>
</evidence>
<reference evidence="3 4" key="1">
    <citation type="submission" date="2024-09" db="EMBL/GenBank/DDBJ databases">
        <title>Itraconazole resistance in Madurella fahalii resulting from another homologue of gene encoding cytochrome P450 14-alpha sterol demethylase (CYP51).</title>
        <authorList>
            <person name="Yoshioka I."/>
            <person name="Fahal A.H."/>
            <person name="Kaneko S."/>
            <person name="Yaguchi T."/>
        </authorList>
    </citation>
    <scope>NUCLEOTIDE SEQUENCE [LARGE SCALE GENOMIC DNA]</scope>
    <source>
        <strain evidence="3 4">IFM 68171</strain>
    </source>
</reference>
<proteinExistence type="predicted"/>